<keyword evidence="9" id="KW-0812">Transmembrane</keyword>
<reference evidence="12 13" key="1">
    <citation type="submission" date="2024-01" db="EMBL/GenBank/DDBJ databases">
        <title>A draft genome for the cacao thread blight pathogen Marasmiellus scandens.</title>
        <authorList>
            <person name="Baruah I.K."/>
            <person name="Leung J."/>
            <person name="Bukari Y."/>
            <person name="Amoako-Attah I."/>
            <person name="Meinhardt L.W."/>
            <person name="Bailey B.A."/>
            <person name="Cohen S.P."/>
        </authorList>
    </citation>
    <scope>NUCLEOTIDE SEQUENCE [LARGE SCALE GENOMIC DNA]</scope>
    <source>
        <strain evidence="12 13">GH-19</strain>
    </source>
</reference>
<gene>
    <name evidence="12" type="ORF">VKT23_017941</name>
</gene>
<evidence type="ECO:0000256" key="4">
    <source>
        <dbReference type="ARBA" id="ARBA00022443"/>
    </source>
</evidence>
<comment type="catalytic activity">
    <reaction evidence="6">
        <text>L-seryl-[protein] + ATP = O-phospho-L-seryl-[protein] + ADP + H(+)</text>
        <dbReference type="Rhea" id="RHEA:17989"/>
        <dbReference type="Rhea" id="RHEA-COMP:9863"/>
        <dbReference type="Rhea" id="RHEA-COMP:11604"/>
        <dbReference type="ChEBI" id="CHEBI:15378"/>
        <dbReference type="ChEBI" id="CHEBI:29999"/>
        <dbReference type="ChEBI" id="CHEBI:30616"/>
        <dbReference type="ChEBI" id="CHEBI:83421"/>
        <dbReference type="ChEBI" id="CHEBI:456216"/>
        <dbReference type="EC" id="2.7.11.25"/>
    </reaction>
</comment>
<evidence type="ECO:0000256" key="5">
    <source>
        <dbReference type="ARBA" id="ARBA00047559"/>
    </source>
</evidence>
<comment type="cofactor">
    <cofactor evidence="1">
        <name>Mg(2+)</name>
        <dbReference type="ChEBI" id="CHEBI:18420"/>
    </cofactor>
</comment>
<comment type="similarity">
    <text evidence="2">Belongs to the protein kinase superfamily. STE Ser/Thr protein kinase family. MAP kinase kinase kinase subfamily.</text>
</comment>
<dbReference type="Pfam" id="PF00018">
    <property type="entry name" value="SH3_1"/>
    <property type="match status" value="1"/>
</dbReference>
<accession>A0ABR1IQK4</accession>
<dbReference type="Gene3D" id="2.30.30.40">
    <property type="entry name" value="SH3 Domains"/>
    <property type="match status" value="1"/>
</dbReference>
<feature type="region of interest" description="Disordered" evidence="8">
    <location>
        <begin position="169"/>
        <end position="248"/>
    </location>
</feature>
<keyword evidence="13" id="KW-1185">Reference proteome</keyword>
<evidence type="ECO:0000259" key="11">
    <source>
        <dbReference type="PROSITE" id="PS50011"/>
    </source>
</evidence>
<evidence type="ECO:0000256" key="6">
    <source>
        <dbReference type="ARBA" id="ARBA00048329"/>
    </source>
</evidence>
<feature type="compositionally biased region" description="Polar residues" evidence="8">
    <location>
        <begin position="196"/>
        <end position="205"/>
    </location>
</feature>
<dbReference type="InterPro" id="IPR001245">
    <property type="entry name" value="Ser-Thr/Tyr_kinase_cat_dom"/>
</dbReference>
<comment type="caution">
    <text evidence="12">The sequence shown here is derived from an EMBL/GenBank/DDBJ whole genome shotgun (WGS) entry which is preliminary data.</text>
</comment>
<evidence type="ECO:0000256" key="9">
    <source>
        <dbReference type="SAM" id="Phobius"/>
    </source>
</evidence>
<dbReference type="Pfam" id="PF07714">
    <property type="entry name" value="PK_Tyr_Ser-Thr"/>
    <property type="match status" value="1"/>
</dbReference>
<feature type="region of interest" description="Disordered" evidence="8">
    <location>
        <begin position="99"/>
        <end position="120"/>
    </location>
</feature>
<dbReference type="Proteomes" id="UP001498398">
    <property type="component" value="Unassembled WGS sequence"/>
</dbReference>
<evidence type="ECO:0000256" key="1">
    <source>
        <dbReference type="ARBA" id="ARBA00001946"/>
    </source>
</evidence>
<feature type="compositionally biased region" description="Basic and acidic residues" evidence="8">
    <location>
        <begin position="775"/>
        <end position="786"/>
    </location>
</feature>
<dbReference type="EC" id="2.7.11.25" evidence="3"/>
<feature type="region of interest" description="Disordered" evidence="8">
    <location>
        <begin position="754"/>
        <end position="786"/>
    </location>
</feature>
<keyword evidence="9" id="KW-1133">Transmembrane helix</keyword>
<protein>
    <recommendedName>
        <fullName evidence="3">mitogen-activated protein kinase kinase kinase</fullName>
        <ecNumber evidence="3">2.7.11.25</ecNumber>
    </recommendedName>
</protein>
<dbReference type="InterPro" id="IPR001452">
    <property type="entry name" value="SH3_domain"/>
</dbReference>
<dbReference type="InterPro" id="IPR008266">
    <property type="entry name" value="Tyr_kinase_AS"/>
</dbReference>
<evidence type="ECO:0000313" key="12">
    <source>
        <dbReference type="EMBL" id="KAK7438607.1"/>
    </source>
</evidence>
<dbReference type="InterPro" id="IPR036028">
    <property type="entry name" value="SH3-like_dom_sf"/>
</dbReference>
<feature type="domain" description="SH3" evidence="10">
    <location>
        <begin position="38"/>
        <end position="98"/>
    </location>
</feature>
<dbReference type="CDD" id="cd00174">
    <property type="entry name" value="SH3"/>
    <property type="match status" value="1"/>
</dbReference>
<evidence type="ECO:0000259" key="10">
    <source>
        <dbReference type="PROSITE" id="PS50002"/>
    </source>
</evidence>
<keyword evidence="9" id="KW-0472">Membrane</keyword>
<feature type="transmembrane region" description="Helical" evidence="9">
    <location>
        <begin position="1061"/>
        <end position="1085"/>
    </location>
</feature>
<evidence type="ECO:0000256" key="8">
    <source>
        <dbReference type="SAM" id="MobiDB-lite"/>
    </source>
</evidence>
<dbReference type="PANTHER" id="PTHR44329">
    <property type="entry name" value="SERINE/THREONINE-PROTEIN KINASE TNNI3K-RELATED"/>
    <property type="match status" value="1"/>
</dbReference>
<name>A0ABR1IQK4_9AGAR</name>
<evidence type="ECO:0000256" key="2">
    <source>
        <dbReference type="ARBA" id="ARBA00006529"/>
    </source>
</evidence>
<evidence type="ECO:0000256" key="3">
    <source>
        <dbReference type="ARBA" id="ARBA00012406"/>
    </source>
</evidence>
<feature type="domain" description="Protein kinase" evidence="11">
    <location>
        <begin position="482"/>
        <end position="761"/>
    </location>
</feature>
<comment type="catalytic activity">
    <reaction evidence="5">
        <text>L-threonyl-[protein] + ATP = O-phospho-L-threonyl-[protein] + ADP + H(+)</text>
        <dbReference type="Rhea" id="RHEA:46608"/>
        <dbReference type="Rhea" id="RHEA-COMP:11060"/>
        <dbReference type="Rhea" id="RHEA-COMP:11605"/>
        <dbReference type="ChEBI" id="CHEBI:15378"/>
        <dbReference type="ChEBI" id="CHEBI:30013"/>
        <dbReference type="ChEBI" id="CHEBI:30616"/>
        <dbReference type="ChEBI" id="CHEBI:61977"/>
        <dbReference type="ChEBI" id="CHEBI:456216"/>
        <dbReference type="EC" id="2.7.11.25"/>
    </reaction>
</comment>
<evidence type="ECO:0000256" key="7">
    <source>
        <dbReference type="PROSITE-ProRule" id="PRU00192"/>
    </source>
</evidence>
<dbReference type="InterPro" id="IPR011009">
    <property type="entry name" value="Kinase-like_dom_sf"/>
</dbReference>
<feature type="region of interest" description="Disordered" evidence="8">
    <location>
        <begin position="263"/>
        <end position="284"/>
    </location>
</feature>
<organism evidence="12 13">
    <name type="scientific">Marasmiellus scandens</name>
    <dbReference type="NCBI Taxonomy" id="2682957"/>
    <lineage>
        <taxon>Eukaryota</taxon>
        <taxon>Fungi</taxon>
        <taxon>Dikarya</taxon>
        <taxon>Basidiomycota</taxon>
        <taxon>Agaricomycotina</taxon>
        <taxon>Agaricomycetes</taxon>
        <taxon>Agaricomycetidae</taxon>
        <taxon>Agaricales</taxon>
        <taxon>Marasmiineae</taxon>
        <taxon>Omphalotaceae</taxon>
        <taxon>Marasmiellus</taxon>
    </lineage>
</organism>
<evidence type="ECO:0000313" key="13">
    <source>
        <dbReference type="Proteomes" id="UP001498398"/>
    </source>
</evidence>
<feature type="compositionally biased region" description="Polar residues" evidence="8">
    <location>
        <begin position="214"/>
        <end position="228"/>
    </location>
</feature>
<dbReference type="EMBL" id="JBANRG010000078">
    <property type="protein sequence ID" value="KAK7438607.1"/>
    <property type="molecule type" value="Genomic_DNA"/>
</dbReference>
<sequence length="1098" mass="122535">MTLLDARGSVQLENSSSLHTNDADLAFLQSTYGISDPQPSTNIIVEFDFNATRPDELVVKSGQTVCVLHSFKDHWSLCKNDEGTLGMVPSDRLGLVDLPARPKRAGDGRPRSPSTLPRLTSVTLRPRNLKTGSSNRNSVLHLLEFLQSTRRRVGSGNVETFSSRVKRGPFSVLKGGKNPRNAKTGSKSSRRVKFSSPISRETIIQKSDARDVSTDSNEATMSSTSNISHGRENASRSVSPASQYSQDSGENILAVIDETDIEELTPETSESSRASTPSSHTSHEAYTPDLLHTAQKQIQNMPQLAVDLTGLTTLPGSRSFFRDSISSRRMVYRNLLSVLIGETLPIDTLWTTLQDCLSFLRSLDLVSSLVHCNEYRVKLLKAASELNISEDPMIRKALQEDENEIAEILHLVSLSEVSRRAVLALEGDDAQKFLDVVQDVLDKGHLLNPEEGLRARHLLVRLSERCYKLPSSLFIKGVVRPDKEEHAVYGGGYGDVFRALLDGQVVALKRMRIFQRDSGTPRTRRRFCREALVWRQLNNTFIVPFLGIDAETFPSYLCMVSPWMRHGTILKHIGEHGRAHVDNRLHEIAQGLAYLHSRNIIHGDLRGANILINDNWQACLTDFGLTVFDDITPVSFTSRREGSARWMAPELFVPESFGLDRFRLTTKTDVYAFGCVCFELYTGRSPFSEFAHDTAVMLKVVKGERPKRPTGENEMEDELWDVVDRCWKQEHQERQTAAELVECIGNIVEPDSRLQQPEPLVIDPDNVPQANEGQEESKELHPLEPEKSLHEKLSLETLSVHRLSSFPFVTADPFASFSSFPPPTPDSPLLPSISEEDDVHGLAEVLLVQELDSAASVPESLAVEDLPQASEKLSSRESPVVQDCILAEDNGPSARKSSVETSECATSTGKELSNIWRDCLQMYQDTIQEDSLNPDSSSTSQQSDTHLLETLQTELDYDMGKLLGELDGFAEENGQASVSSSSSKSDRIPRSLLAALWPDELLPVISSEYSEFKHELDVAFGSDFSLGELQQSVDLTNQQPKVDPQVLTQKMTRAKPSRVRVITYEFLCIFLVAILIYIIMLYVCFGDLFWQAIVMHMC</sequence>
<proteinExistence type="inferred from homology"/>
<dbReference type="PROSITE" id="PS50011">
    <property type="entry name" value="PROTEIN_KINASE_DOM"/>
    <property type="match status" value="1"/>
</dbReference>
<keyword evidence="4 7" id="KW-0728">SH3 domain</keyword>
<dbReference type="PROSITE" id="PS00109">
    <property type="entry name" value="PROTEIN_KINASE_TYR"/>
    <property type="match status" value="1"/>
</dbReference>
<dbReference type="SUPFAM" id="SSF56112">
    <property type="entry name" value="Protein kinase-like (PK-like)"/>
    <property type="match status" value="1"/>
</dbReference>
<feature type="compositionally biased region" description="Polar residues" evidence="8">
    <location>
        <begin position="235"/>
        <end position="248"/>
    </location>
</feature>
<feature type="compositionally biased region" description="Low complexity" evidence="8">
    <location>
        <begin position="266"/>
        <end position="280"/>
    </location>
</feature>
<dbReference type="SUPFAM" id="SSF50044">
    <property type="entry name" value="SH3-domain"/>
    <property type="match status" value="1"/>
</dbReference>
<dbReference type="PROSITE" id="PS50002">
    <property type="entry name" value="SH3"/>
    <property type="match status" value="1"/>
</dbReference>
<dbReference type="InterPro" id="IPR000719">
    <property type="entry name" value="Prot_kinase_dom"/>
</dbReference>
<dbReference type="SMART" id="SM00326">
    <property type="entry name" value="SH3"/>
    <property type="match status" value="1"/>
</dbReference>
<dbReference type="Gene3D" id="1.10.510.10">
    <property type="entry name" value="Transferase(Phosphotransferase) domain 1"/>
    <property type="match status" value="1"/>
</dbReference>
<dbReference type="InterPro" id="IPR051681">
    <property type="entry name" value="Ser/Thr_Kinases-Pseudokinases"/>
</dbReference>